<protein>
    <submittedName>
        <fullName evidence="3">TGT4 factor</fullName>
    </submittedName>
</protein>
<feature type="non-terminal residue" evidence="3">
    <location>
        <position position="167"/>
    </location>
</feature>
<dbReference type="EMBL" id="JAANHZ010000836">
    <property type="protein sequence ID" value="KAG5306445.1"/>
    <property type="molecule type" value="Genomic_DNA"/>
</dbReference>
<dbReference type="Pfam" id="PF13837">
    <property type="entry name" value="Myb_DNA-bind_4"/>
    <property type="match status" value="1"/>
</dbReference>
<comment type="caution">
    <text evidence="3">The sequence shown here is derived from an EMBL/GenBank/DDBJ whole genome shotgun (WGS) entry which is preliminary data.</text>
</comment>
<sequence length="167" mass="19543">DSFIWADESTRLFLATYKQHENLLHTGKLSLKKFWKMISNKLKEKAYDVTGQQCKSKIGLKKTYKNVKDYNNKSGNNKRTWPYFEMDEIFRQKPWVTPILDSSKQEYIGSSKKYPRYFVTRYITINTHLVTKNREYFLDDPILSPASPTSSNGNNSSNTYNEISSSP</sequence>
<reference evidence="3" key="1">
    <citation type="submission" date="2020-02" db="EMBL/GenBank/DDBJ databases">
        <title>Relaxed selection underlies rapid genomic changes in the transitions from sociality to social parasitism in ants.</title>
        <authorList>
            <person name="Bi X."/>
        </authorList>
    </citation>
    <scope>NUCLEOTIDE SEQUENCE</scope>
    <source>
        <strain evidence="3">BGI-DK2013a</strain>
        <tissue evidence="3">Whole body</tissue>
    </source>
</reference>
<accession>A0A836ES16</accession>
<feature type="region of interest" description="Disordered" evidence="1">
    <location>
        <begin position="144"/>
        <end position="167"/>
    </location>
</feature>
<gene>
    <name evidence="3" type="primary">Gt4</name>
    <name evidence="3" type="ORF">G6Z75_0013692</name>
</gene>
<feature type="domain" description="Myb/SANT-like DNA-binding" evidence="2">
    <location>
        <begin position="5"/>
        <end position="85"/>
    </location>
</feature>
<feature type="compositionally biased region" description="Low complexity" evidence="1">
    <location>
        <begin position="144"/>
        <end position="161"/>
    </location>
</feature>
<dbReference type="AlphaFoldDB" id="A0A836ES16"/>
<evidence type="ECO:0000256" key="1">
    <source>
        <dbReference type="SAM" id="MobiDB-lite"/>
    </source>
</evidence>
<dbReference type="InterPro" id="IPR044822">
    <property type="entry name" value="Myb_DNA-bind_4"/>
</dbReference>
<name>A0A836ES16_9HYME</name>
<dbReference type="PANTHER" id="PTHR47595">
    <property type="entry name" value="HEAT SHOCK 70 KDA PROTEIN 14"/>
    <property type="match status" value="1"/>
</dbReference>
<evidence type="ECO:0000259" key="2">
    <source>
        <dbReference type="Pfam" id="PF13837"/>
    </source>
</evidence>
<feature type="non-terminal residue" evidence="3">
    <location>
        <position position="1"/>
    </location>
</feature>
<organism evidence="3 4">
    <name type="scientific">Acromyrmex insinuator</name>
    <dbReference type="NCBI Taxonomy" id="230686"/>
    <lineage>
        <taxon>Eukaryota</taxon>
        <taxon>Metazoa</taxon>
        <taxon>Ecdysozoa</taxon>
        <taxon>Arthropoda</taxon>
        <taxon>Hexapoda</taxon>
        <taxon>Insecta</taxon>
        <taxon>Pterygota</taxon>
        <taxon>Neoptera</taxon>
        <taxon>Endopterygota</taxon>
        <taxon>Hymenoptera</taxon>
        <taxon>Apocrita</taxon>
        <taxon>Aculeata</taxon>
        <taxon>Formicoidea</taxon>
        <taxon>Formicidae</taxon>
        <taxon>Myrmicinae</taxon>
        <taxon>Acromyrmex</taxon>
    </lineage>
</organism>
<dbReference type="Proteomes" id="UP000667349">
    <property type="component" value="Unassembled WGS sequence"/>
</dbReference>
<dbReference type="Gene3D" id="1.10.10.60">
    <property type="entry name" value="Homeodomain-like"/>
    <property type="match status" value="1"/>
</dbReference>
<evidence type="ECO:0000313" key="3">
    <source>
        <dbReference type="EMBL" id="KAG5306445.1"/>
    </source>
</evidence>
<dbReference type="PANTHER" id="PTHR47595:SF1">
    <property type="entry name" value="MYB_SANT-LIKE DNA-BINDING DOMAIN-CONTAINING PROTEIN"/>
    <property type="match status" value="1"/>
</dbReference>
<proteinExistence type="predicted"/>
<keyword evidence="4" id="KW-1185">Reference proteome</keyword>
<evidence type="ECO:0000313" key="4">
    <source>
        <dbReference type="Proteomes" id="UP000667349"/>
    </source>
</evidence>